<dbReference type="STRING" id="1210090.GCA_001613185_04870"/>
<proteinExistence type="predicted"/>
<dbReference type="AlphaFoldDB" id="A0A366CZ81"/>
<keyword evidence="1" id="KW-0472">Membrane</keyword>
<comment type="caution">
    <text evidence="2">The sequence shown here is derived from an EMBL/GenBank/DDBJ whole genome shotgun (WGS) entry which is preliminary data.</text>
</comment>
<organism evidence="2 3">
    <name type="scientific">Nocardia puris</name>
    <dbReference type="NCBI Taxonomy" id="208602"/>
    <lineage>
        <taxon>Bacteria</taxon>
        <taxon>Bacillati</taxon>
        <taxon>Actinomycetota</taxon>
        <taxon>Actinomycetes</taxon>
        <taxon>Mycobacteriales</taxon>
        <taxon>Nocardiaceae</taxon>
        <taxon>Nocardia</taxon>
    </lineage>
</organism>
<keyword evidence="1" id="KW-1133">Transmembrane helix</keyword>
<dbReference type="RefSeq" id="WP_067511538.1">
    <property type="nucleotide sequence ID" value="NZ_JADLPW010000008.1"/>
</dbReference>
<evidence type="ECO:0000313" key="3">
    <source>
        <dbReference type="Proteomes" id="UP000252586"/>
    </source>
</evidence>
<protein>
    <submittedName>
        <fullName evidence="2">Uncharacterized protein</fullName>
    </submittedName>
</protein>
<sequence>MSRVAFRRGVVVWSVLIGALVVLEAFAYVRQPDWLRADPEHPTLSILLDPVLEEGPVRFLGWLVWLALGWWVVTRWTSER</sequence>
<gene>
    <name evidence="2" type="ORF">DFR74_11933</name>
</gene>
<accession>A0A366CZ81</accession>
<reference evidence="2 3" key="1">
    <citation type="submission" date="2018-06" db="EMBL/GenBank/DDBJ databases">
        <title>Genomic Encyclopedia of Type Strains, Phase IV (KMG-IV): sequencing the most valuable type-strain genomes for metagenomic binning, comparative biology and taxonomic classification.</title>
        <authorList>
            <person name="Goeker M."/>
        </authorList>
    </citation>
    <scope>NUCLEOTIDE SEQUENCE [LARGE SCALE GENOMIC DNA]</scope>
    <source>
        <strain evidence="2 3">DSM 44599</strain>
    </source>
</reference>
<keyword evidence="1" id="KW-0812">Transmembrane</keyword>
<evidence type="ECO:0000313" key="2">
    <source>
        <dbReference type="EMBL" id="RBO83111.1"/>
    </source>
</evidence>
<dbReference type="OrthoDB" id="4570909at2"/>
<feature type="transmembrane region" description="Helical" evidence="1">
    <location>
        <begin position="59"/>
        <end position="77"/>
    </location>
</feature>
<evidence type="ECO:0000256" key="1">
    <source>
        <dbReference type="SAM" id="Phobius"/>
    </source>
</evidence>
<dbReference type="EMBL" id="QNRE01000019">
    <property type="protein sequence ID" value="RBO83111.1"/>
    <property type="molecule type" value="Genomic_DNA"/>
</dbReference>
<dbReference type="Proteomes" id="UP000252586">
    <property type="component" value="Unassembled WGS sequence"/>
</dbReference>
<name>A0A366CZ81_9NOCA</name>
<keyword evidence="3" id="KW-1185">Reference proteome</keyword>